<dbReference type="InterPro" id="IPR010896">
    <property type="entry name" value="NUMOD1"/>
</dbReference>
<dbReference type="InterPro" id="IPR000305">
    <property type="entry name" value="GIY-YIG_endonuc"/>
</dbReference>
<reference evidence="2" key="1">
    <citation type="submission" date="2020-10" db="EMBL/GenBank/DDBJ databases">
        <authorList>
            <person name="Gilroy R."/>
        </authorList>
    </citation>
    <scope>NUCLEOTIDE SEQUENCE</scope>
    <source>
        <strain evidence="2">C6-149</strain>
    </source>
</reference>
<dbReference type="SMART" id="SM00497">
    <property type="entry name" value="IENR1"/>
    <property type="match status" value="1"/>
</dbReference>
<evidence type="ECO:0000313" key="3">
    <source>
        <dbReference type="Proteomes" id="UP000823614"/>
    </source>
</evidence>
<dbReference type="PROSITE" id="PS50164">
    <property type="entry name" value="GIY_YIG"/>
    <property type="match status" value="1"/>
</dbReference>
<name>A0A9D9E4M9_9LACO</name>
<dbReference type="NCBIfam" id="TIGR01453">
    <property type="entry name" value="grpIintron_endo"/>
    <property type="match status" value="1"/>
</dbReference>
<dbReference type="InterPro" id="IPR003647">
    <property type="entry name" value="Intron_nuc_1_rpt"/>
</dbReference>
<reference evidence="2" key="2">
    <citation type="journal article" date="2021" name="PeerJ">
        <title>Extensive microbial diversity within the chicken gut microbiome revealed by metagenomics and culture.</title>
        <authorList>
            <person name="Gilroy R."/>
            <person name="Ravi A."/>
            <person name="Getino M."/>
            <person name="Pursley I."/>
            <person name="Horton D.L."/>
            <person name="Alikhan N.F."/>
            <person name="Baker D."/>
            <person name="Gharbi K."/>
            <person name="Hall N."/>
            <person name="Watson M."/>
            <person name="Adriaenssens E.M."/>
            <person name="Foster-Nyarko E."/>
            <person name="Jarju S."/>
            <person name="Secka A."/>
            <person name="Antonio M."/>
            <person name="Oren A."/>
            <person name="Chaudhuri R.R."/>
            <person name="La Ragione R."/>
            <person name="Hildebrand F."/>
            <person name="Pallen M.J."/>
        </authorList>
    </citation>
    <scope>NUCLEOTIDE SEQUENCE</scope>
    <source>
        <strain evidence="2">C6-149</strain>
    </source>
</reference>
<dbReference type="AlphaFoldDB" id="A0A9D9E4M9"/>
<protein>
    <submittedName>
        <fullName evidence="2">GIY-YIG nuclease family protein</fullName>
    </submittedName>
</protein>
<dbReference type="Proteomes" id="UP000823614">
    <property type="component" value="Unassembled WGS sequence"/>
</dbReference>
<organism evidence="2 3">
    <name type="scientific">Candidatus Gallilactobacillus intestinavium</name>
    <dbReference type="NCBI Taxonomy" id="2840838"/>
    <lineage>
        <taxon>Bacteria</taxon>
        <taxon>Bacillati</taxon>
        <taxon>Bacillota</taxon>
        <taxon>Bacilli</taxon>
        <taxon>Lactobacillales</taxon>
        <taxon>Lactobacillaceae</taxon>
        <taxon>Lactobacillaceae incertae sedis</taxon>
        <taxon>Candidatus Gallilactobacillus</taxon>
    </lineage>
</organism>
<dbReference type="EMBL" id="JADIMP010000045">
    <property type="protein sequence ID" value="MBO8441274.1"/>
    <property type="molecule type" value="Genomic_DNA"/>
</dbReference>
<proteinExistence type="predicted"/>
<dbReference type="Pfam" id="PF01541">
    <property type="entry name" value="GIY-YIG"/>
    <property type="match status" value="1"/>
</dbReference>
<dbReference type="Gene3D" id="1.10.10.10">
    <property type="entry name" value="Winged helix-like DNA-binding domain superfamily/Winged helix DNA-binding domain"/>
    <property type="match status" value="1"/>
</dbReference>
<dbReference type="Gene3D" id="3.40.1440.10">
    <property type="entry name" value="GIY-YIG endonuclease"/>
    <property type="match status" value="1"/>
</dbReference>
<gene>
    <name evidence="2" type="ORF">IAA89_02370</name>
</gene>
<dbReference type="InterPro" id="IPR035901">
    <property type="entry name" value="GIY-YIG_endonuc_sf"/>
</dbReference>
<feature type="domain" description="GIY-YIG" evidence="1">
    <location>
        <begin position="1"/>
        <end position="90"/>
    </location>
</feature>
<comment type="caution">
    <text evidence="2">The sequence shown here is derived from an EMBL/GenBank/DDBJ whole genome shotgun (WGS) entry which is preliminary data.</text>
</comment>
<accession>A0A9D9E4M9</accession>
<dbReference type="SUPFAM" id="SSF82771">
    <property type="entry name" value="GIY-YIG endonuclease"/>
    <property type="match status" value="1"/>
</dbReference>
<evidence type="ECO:0000313" key="2">
    <source>
        <dbReference type="EMBL" id="MBO8441274.1"/>
    </source>
</evidence>
<dbReference type="GO" id="GO:0004519">
    <property type="term" value="F:endonuclease activity"/>
    <property type="evidence" value="ECO:0007669"/>
    <property type="project" value="InterPro"/>
</dbReference>
<dbReference type="InterPro" id="IPR006350">
    <property type="entry name" value="Intron_endoG1"/>
</dbReference>
<dbReference type="Pfam" id="PF07453">
    <property type="entry name" value="NUMOD1"/>
    <property type="match status" value="1"/>
</dbReference>
<dbReference type="SMART" id="SM00465">
    <property type="entry name" value="GIYc"/>
    <property type="match status" value="1"/>
</dbReference>
<evidence type="ECO:0000259" key="1">
    <source>
        <dbReference type="PROSITE" id="PS50164"/>
    </source>
</evidence>
<sequence length="214" mass="25238">MIGIYKITNKINGKTYIGQSVDVSRRRQEHFKPYRREKSLERTRPLYKDIAKYGKENFSFEVIKECPKSELDKWENYYLSKQDKNKSYNISFDAIPMHDKKQSEKHGKFFSDWNKKQWAKESYRKERSEASSKLQKERLKNPDYLAEKSAQLKKYTDSLKKKVAQYSKNGELIAVYNGTREAERATGISSQTISAVALHKPHRKTAGGFKWEYL</sequence>
<dbReference type="InterPro" id="IPR036388">
    <property type="entry name" value="WH-like_DNA-bd_sf"/>
</dbReference>